<feature type="region of interest" description="Disordered" evidence="1">
    <location>
        <begin position="1"/>
        <end position="26"/>
    </location>
</feature>
<sequence length="101" mass="10937">MLACLRRGSSRTYFSQGPSPAGQERELPISNAEIFDIKGLRRSKESPAVSSQNGECVNAANTCLPRDNAPPGNGEFVGRGSILTVSEERYCYLGRNGGFHM</sequence>
<name>A0AA35PCT2_9SAUR</name>
<evidence type="ECO:0000313" key="3">
    <source>
        <dbReference type="Proteomes" id="UP001178461"/>
    </source>
</evidence>
<gene>
    <name evidence="2" type="ORF">PODLI_1B008953</name>
</gene>
<evidence type="ECO:0000256" key="1">
    <source>
        <dbReference type="SAM" id="MobiDB-lite"/>
    </source>
</evidence>
<reference evidence="2" key="1">
    <citation type="submission" date="2022-12" db="EMBL/GenBank/DDBJ databases">
        <authorList>
            <person name="Alioto T."/>
            <person name="Alioto T."/>
            <person name="Gomez Garrido J."/>
        </authorList>
    </citation>
    <scope>NUCLEOTIDE SEQUENCE</scope>
</reference>
<dbReference type="Proteomes" id="UP001178461">
    <property type="component" value="Chromosome 9"/>
</dbReference>
<accession>A0AA35PCT2</accession>
<keyword evidence="3" id="KW-1185">Reference proteome</keyword>
<dbReference type="AlphaFoldDB" id="A0AA35PCT2"/>
<dbReference type="EMBL" id="OX395134">
    <property type="protein sequence ID" value="CAI5783519.1"/>
    <property type="molecule type" value="Genomic_DNA"/>
</dbReference>
<proteinExistence type="predicted"/>
<evidence type="ECO:0000313" key="2">
    <source>
        <dbReference type="EMBL" id="CAI5783519.1"/>
    </source>
</evidence>
<organism evidence="2 3">
    <name type="scientific">Podarcis lilfordi</name>
    <name type="common">Lilford's wall lizard</name>
    <dbReference type="NCBI Taxonomy" id="74358"/>
    <lineage>
        <taxon>Eukaryota</taxon>
        <taxon>Metazoa</taxon>
        <taxon>Chordata</taxon>
        <taxon>Craniata</taxon>
        <taxon>Vertebrata</taxon>
        <taxon>Euteleostomi</taxon>
        <taxon>Lepidosauria</taxon>
        <taxon>Squamata</taxon>
        <taxon>Bifurcata</taxon>
        <taxon>Unidentata</taxon>
        <taxon>Episquamata</taxon>
        <taxon>Laterata</taxon>
        <taxon>Lacertibaenia</taxon>
        <taxon>Lacertidae</taxon>
        <taxon>Podarcis</taxon>
    </lineage>
</organism>
<protein>
    <submittedName>
        <fullName evidence="2">Uncharacterized protein</fullName>
    </submittedName>
</protein>